<dbReference type="GO" id="GO:0036503">
    <property type="term" value="P:ERAD pathway"/>
    <property type="evidence" value="ECO:0007669"/>
    <property type="project" value="TreeGrafter"/>
</dbReference>
<dbReference type="PANTHER" id="PTHR13145:SF0">
    <property type="entry name" value="E3 UBIQUITIN-PROTEIN LIGASE MARCHF6"/>
    <property type="match status" value="1"/>
</dbReference>
<comment type="subcellular location">
    <subcellularLocation>
        <location evidence="2">Membrane</location>
        <topology evidence="2">Multi-pass membrane protein</topology>
    </subcellularLocation>
</comment>
<feature type="compositionally biased region" description="Polar residues" evidence="13">
    <location>
        <begin position="511"/>
        <end position="528"/>
    </location>
</feature>
<reference evidence="16 17" key="1">
    <citation type="submission" date="2016-12" db="EMBL/GenBank/DDBJ databases">
        <title>The genomes of Aspergillus section Nigri reveals drivers in fungal speciation.</title>
        <authorList>
            <consortium name="DOE Joint Genome Institute"/>
            <person name="Vesth T.C."/>
            <person name="Nybo J."/>
            <person name="Theobald S."/>
            <person name="Brandl J."/>
            <person name="Frisvad J.C."/>
            <person name="Nielsen K.F."/>
            <person name="Lyhne E.K."/>
            <person name="Kogle M.E."/>
            <person name="Kuo A."/>
            <person name="Riley R."/>
            <person name="Clum A."/>
            <person name="Nolan M."/>
            <person name="Lipzen A."/>
            <person name="Salamov A."/>
            <person name="Henrissat B."/>
            <person name="Wiebenga A."/>
            <person name="De Vries R.P."/>
            <person name="Grigoriev I.V."/>
            <person name="Mortensen U.H."/>
            <person name="Andersen M.R."/>
            <person name="Baker S.E."/>
        </authorList>
    </citation>
    <scope>NUCLEOTIDE SEQUENCE [LARGE SCALE GENOMIC DNA]</scope>
    <source>
        <strain evidence="16 17">CBS 117.55</strain>
    </source>
</reference>
<dbReference type="OrthoDB" id="1108038at2759"/>
<dbReference type="PROSITE" id="PS51292">
    <property type="entry name" value="ZF_RING_CH"/>
    <property type="match status" value="1"/>
</dbReference>
<keyword evidence="6 14" id="KW-0812">Transmembrane</keyword>
<evidence type="ECO:0000256" key="1">
    <source>
        <dbReference type="ARBA" id="ARBA00000900"/>
    </source>
</evidence>
<dbReference type="Proteomes" id="UP000247233">
    <property type="component" value="Unassembled WGS sequence"/>
</dbReference>
<evidence type="ECO:0000256" key="7">
    <source>
        <dbReference type="ARBA" id="ARBA00022723"/>
    </source>
</evidence>
<evidence type="ECO:0000256" key="8">
    <source>
        <dbReference type="ARBA" id="ARBA00022771"/>
    </source>
</evidence>
<feature type="compositionally biased region" description="Basic and acidic residues" evidence="13">
    <location>
        <begin position="384"/>
        <end position="396"/>
    </location>
</feature>
<evidence type="ECO:0000256" key="13">
    <source>
        <dbReference type="SAM" id="MobiDB-lite"/>
    </source>
</evidence>
<evidence type="ECO:0000256" key="3">
    <source>
        <dbReference type="ARBA" id="ARBA00004906"/>
    </source>
</evidence>
<feature type="transmembrane region" description="Helical" evidence="14">
    <location>
        <begin position="729"/>
        <end position="751"/>
    </location>
</feature>
<dbReference type="Pfam" id="PF12906">
    <property type="entry name" value="RINGv"/>
    <property type="match status" value="1"/>
</dbReference>
<feature type="transmembrane region" description="Helical" evidence="14">
    <location>
        <begin position="1157"/>
        <end position="1178"/>
    </location>
</feature>
<feature type="transmembrane region" description="Helical" evidence="14">
    <location>
        <begin position="1515"/>
        <end position="1536"/>
    </location>
</feature>
<feature type="compositionally biased region" description="Polar residues" evidence="13">
    <location>
        <begin position="571"/>
        <end position="581"/>
    </location>
</feature>
<dbReference type="SUPFAM" id="SSF57850">
    <property type="entry name" value="RING/U-box"/>
    <property type="match status" value="1"/>
</dbReference>
<evidence type="ECO:0000313" key="17">
    <source>
        <dbReference type="Proteomes" id="UP000247233"/>
    </source>
</evidence>
<dbReference type="GO" id="GO:0061630">
    <property type="term" value="F:ubiquitin protein ligase activity"/>
    <property type="evidence" value="ECO:0007669"/>
    <property type="project" value="UniProtKB-EC"/>
</dbReference>
<feature type="transmembrane region" description="Helical" evidence="14">
    <location>
        <begin position="792"/>
        <end position="814"/>
    </location>
</feature>
<feature type="region of interest" description="Disordered" evidence="13">
    <location>
        <begin position="1"/>
        <end position="32"/>
    </location>
</feature>
<evidence type="ECO:0000256" key="12">
    <source>
        <dbReference type="ARBA" id="ARBA00023136"/>
    </source>
</evidence>
<organism evidence="16 17">
    <name type="scientific">Aspergillus heteromorphus CBS 117.55</name>
    <dbReference type="NCBI Taxonomy" id="1448321"/>
    <lineage>
        <taxon>Eukaryota</taxon>
        <taxon>Fungi</taxon>
        <taxon>Dikarya</taxon>
        <taxon>Ascomycota</taxon>
        <taxon>Pezizomycotina</taxon>
        <taxon>Eurotiomycetes</taxon>
        <taxon>Eurotiomycetidae</taxon>
        <taxon>Eurotiales</taxon>
        <taxon>Aspergillaceae</taxon>
        <taxon>Aspergillus</taxon>
        <taxon>Aspergillus subgen. Circumdati</taxon>
    </lineage>
</organism>
<dbReference type="InterPro" id="IPR056521">
    <property type="entry name" value="MARCHF6-like_C"/>
</dbReference>
<feature type="transmembrane region" description="Helical" evidence="14">
    <location>
        <begin position="286"/>
        <end position="303"/>
    </location>
</feature>
<keyword evidence="7" id="KW-0479">Metal-binding</keyword>
<dbReference type="GO" id="GO:0005789">
    <property type="term" value="C:endoplasmic reticulum membrane"/>
    <property type="evidence" value="ECO:0007669"/>
    <property type="project" value="TreeGrafter"/>
</dbReference>
<evidence type="ECO:0000256" key="2">
    <source>
        <dbReference type="ARBA" id="ARBA00004141"/>
    </source>
</evidence>
<feature type="transmembrane region" description="Helical" evidence="14">
    <location>
        <begin position="124"/>
        <end position="143"/>
    </location>
</feature>
<comment type="catalytic activity">
    <reaction evidence="1">
        <text>S-ubiquitinyl-[E2 ubiquitin-conjugating enzyme]-L-cysteine + [acceptor protein]-L-lysine = [E2 ubiquitin-conjugating enzyme]-L-cysteine + N(6)-ubiquitinyl-[acceptor protein]-L-lysine.</text>
        <dbReference type="EC" id="2.3.2.27"/>
    </reaction>
</comment>
<feature type="transmembrane region" description="Helical" evidence="14">
    <location>
        <begin position="757"/>
        <end position="780"/>
    </location>
</feature>
<evidence type="ECO:0000313" key="16">
    <source>
        <dbReference type="EMBL" id="PWY70483.1"/>
    </source>
</evidence>
<keyword evidence="5" id="KW-0808">Transferase</keyword>
<dbReference type="GeneID" id="37063659"/>
<feature type="transmembrane region" description="Helical" evidence="14">
    <location>
        <begin position="1435"/>
        <end position="1456"/>
    </location>
</feature>
<gene>
    <name evidence="16" type="ORF">BO70DRAFT_343532</name>
</gene>
<dbReference type="InterPro" id="IPR013083">
    <property type="entry name" value="Znf_RING/FYVE/PHD"/>
</dbReference>
<evidence type="ECO:0000256" key="4">
    <source>
        <dbReference type="ARBA" id="ARBA00012483"/>
    </source>
</evidence>
<feature type="transmembrane region" description="Helical" evidence="14">
    <location>
        <begin position="1019"/>
        <end position="1046"/>
    </location>
</feature>
<dbReference type="RefSeq" id="XP_025395970.1">
    <property type="nucleotide sequence ID" value="XM_025541422.1"/>
</dbReference>
<feature type="compositionally biased region" description="Basic and acidic residues" evidence="13">
    <location>
        <begin position="1"/>
        <end position="10"/>
    </location>
</feature>
<dbReference type="Pfam" id="PF25417">
    <property type="entry name" value="DUF7889"/>
    <property type="match status" value="1"/>
</dbReference>
<dbReference type="EC" id="2.3.2.27" evidence="4"/>
<dbReference type="GO" id="GO:0008270">
    <property type="term" value="F:zinc ion binding"/>
    <property type="evidence" value="ECO:0007669"/>
    <property type="project" value="UniProtKB-KW"/>
</dbReference>
<evidence type="ECO:0000256" key="11">
    <source>
        <dbReference type="ARBA" id="ARBA00022989"/>
    </source>
</evidence>
<keyword evidence="8" id="KW-0863">Zinc-finger</keyword>
<dbReference type="SMART" id="SM00744">
    <property type="entry name" value="RINGv"/>
    <property type="match status" value="1"/>
</dbReference>
<dbReference type="CDD" id="cd16702">
    <property type="entry name" value="RING_CH-C4HC3_MARCH6"/>
    <property type="match status" value="1"/>
</dbReference>
<accession>A0A317V7Y3</accession>
<dbReference type="STRING" id="1448321.A0A317V7Y3"/>
<comment type="caution">
    <text evidence="16">The sequence shown here is derived from an EMBL/GenBank/DDBJ whole genome shotgun (WGS) entry which is preliminary data.</text>
</comment>
<evidence type="ECO:0000259" key="15">
    <source>
        <dbReference type="PROSITE" id="PS51292"/>
    </source>
</evidence>
<dbReference type="InterPro" id="IPR057211">
    <property type="entry name" value="DUF7889"/>
</dbReference>
<dbReference type="PANTHER" id="PTHR13145">
    <property type="entry name" value="SSM4 PROTEIN"/>
    <property type="match status" value="1"/>
</dbReference>
<keyword evidence="9" id="KW-0833">Ubl conjugation pathway</keyword>
<dbReference type="FunFam" id="3.30.40.10:FF:000287">
    <property type="entry name" value="RING finger membrane protein"/>
    <property type="match status" value="1"/>
</dbReference>
<evidence type="ECO:0000256" key="14">
    <source>
        <dbReference type="SAM" id="Phobius"/>
    </source>
</evidence>
<evidence type="ECO:0000256" key="9">
    <source>
        <dbReference type="ARBA" id="ARBA00022786"/>
    </source>
</evidence>
<keyword evidence="10" id="KW-0862">Zinc</keyword>
<proteinExistence type="predicted"/>
<sequence>MEGPRDDSRDYAASTSFPDLMNDPVYQTNHKGKEREFEEPDTCRICRGEGTEEEHLFYPCKCSGSIKFVHQACLVEWLSHSQKKHCELCKTPFRFTKLYDPNMPHSLPAPLFLRQLIIHCFRTVVTWLRFILVAFVWLGWLPWSMRAIWRALFWLADGRWSGADSSPQQAAAHLAQVVANGTTSIDSAAAATTLPGSTGLPTVQSPVSSMFGFSAGEPLLLTVIKKAFSALFFPAMSGTSSSGVKPSNMTTSYKPRRPSWLSDVEFLNSLTPSPTINNILIDTLEGQLITLLVVISFILIFLIREWVVQQQPMANIAEGEREAAVQLIANNRPVEHPQEPEIPFHIQPLNQAMNAARDEGVYEHVEDVSGRANEAQFGSSAESDPFRLDTSFRDDASANYSDSDAQGPSGRPFSRLYSESDDERPSPAANDDWPGVDIFKDLWKRGQGEPEQILRIVREEGREEELGWIVSAMTKLQENQEHMRPSWTRESTLRQTPGSDLPANDSEPEIDTNSTQPPVTEPSSSATIRQPWDIATVPQSLGAETHTDIPRRDSAPDSLQPFFRTLDDRQVPSNATPSVNEEVSPADDRAQPDHSLSASAPPNVDPSNAEEPSDNGISATALNDQAAANPPKNFVARLFDWFWADITPNDQGQDRPHDDDEHLVEDPALEAPFVPVQNNRRLEDDGAEDNQAIAADFGLDANDAEAVEEGDDLEGILELIGMQGPIFGLLQNGVFSALLISFTVAVGIWLPYLWGKIALVLLANPVQLVVGVPMTAVSVFADVTLDTLIGSLGYLMYWVSLIFKVVLSPFGAFAPLGDWVPQTKSVTSASLSLIDASSSRLRNALQAFFVFHESDVPMFSVLSHQALKTHQERIATLTQSVYTVGKFILHDFPLRIMSHGIAGTLLTNNGTVDITKILVQARDQVYGLINQLLYSSKGSDWIITSVRGETAEGVIVGYDLAVWDTKDRIIAILMGYVLVSALGILYLRFTNLLSGGERGQRVEGVVADILHQAGGVMKVILIIGIEMIVFPLYCGSLLDVALLPLFENATIASRLEFTSSSPLTSLFVHWFIGTCYMFHFALFVSMCRKIMRSGVLYFIRDPDDPTFHPVRDVLERNITTQLRKIAFSALVYGALVIVCLGGVVWGLYYALDDVLPVHWSATIPVLEFPVDLLFYNFVMPLAIRSIKPSDGLHNLYDWWFHKGARFLRLSDFFFGERQRDEEGYHHWRAWWDILSAAKGDPEYPVIDEQQQGDANEEDSKTYFVRDGRFVRAPASDQVRIPKGSRVFLEVTAANKRVDGALDLDQGLHGRANDMFRKVYIPPYFRARIAAFILLIWLFAAASGVGITVVPLIIGRKMMLSAFPQRPLNDVYAFSMGMCVVGTAACIVIYCRAFFAAVKDRLSPYLQSPRQACVGVMSILVDAVQLIYVLTSFSVLLPSLFALIVELYILVPVHTYVGGPQAHVIHFIQDWTLGVLYVQMAVKFVLWNSGSRPAAALNAIFREGWFKPNAMLTTRALLLPVTLVATIAVLVPLSLGFTLNSTVFYSTPDVHAKVYRYAYPATLVISLIGWIIYLVQRQVEIWRVNIRDDVYLIGERLHNFREKRARDVGVPPRVITG</sequence>
<feature type="transmembrane region" description="Helical" evidence="14">
    <location>
        <begin position="1556"/>
        <end position="1574"/>
    </location>
</feature>
<feature type="transmembrane region" description="Helical" evidence="14">
    <location>
        <begin position="1125"/>
        <end position="1151"/>
    </location>
</feature>
<feature type="region of interest" description="Disordered" evidence="13">
    <location>
        <begin position="566"/>
        <end position="617"/>
    </location>
</feature>
<dbReference type="VEuPathDB" id="FungiDB:BO70DRAFT_343532"/>
<feature type="domain" description="RING-CH-type" evidence="15">
    <location>
        <begin position="35"/>
        <end position="96"/>
    </location>
</feature>
<keyword evidence="12 14" id="KW-0472">Membrane</keyword>
<evidence type="ECO:0000256" key="10">
    <source>
        <dbReference type="ARBA" id="ARBA00022833"/>
    </source>
</evidence>
<feature type="region of interest" description="Disordered" evidence="13">
    <location>
        <begin position="478"/>
        <end position="532"/>
    </location>
</feature>
<dbReference type="EMBL" id="MSFL01000030">
    <property type="protein sequence ID" value="PWY70483.1"/>
    <property type="molecule type" value="Genomic_DNA"/>
</dbReference>
<feature type="transmembrane region" description="Helical" evidence="14">
    <location>
        <begin position="1066"/>
        <end position="1084"/>
    </location>
</feature>
<feature type="compositionally biased region" description="Polar residues" evidence="13">
    <location>
        <begin position="488"/>
        <end position="498"/>
    </location>
</feature>
<feature type="transmembrane region" description="Helical" evidence="14">
    <location>
        <begin position="1328"/>
        <end position="1353"/>
    </location>
</feature>
<keyword evidence="17" id="KW-1185">Reference proteome</keyword>
<evidence type="ECO:0000256" key="5">
    <source>
        <dbReference type="ARBA" id="ARBA00022679"/>
    </source>
</evidence>
<protein>
    <recommendedName>
        <fullName evidence="4">RING-type E3 ubiquitin transferase</fullName>
        <ecNumber evidence="4">2.3.2.27</ecNumber>
    </recommendedName>
</protein>
<evidence type="ECO:0000256" key="6">
    <source>
        <dbReference type="ARBA" id="ARBA00022692"/>
    </source>
</evidence>
<dbReference type="InterPro" id="IPR011016">
    <property type="entry name" value="Znf_RING-CH"/>
</dbReference>
<feature type="transmembrane region" description="Helical" evidence="14">
    <location>
        <begin position="1373"/>
        <end position="1390"/>
    </location>
</feature>
<dbReference type="Pfam" id="PF23113">
    <property type="entry name" value="MARCHF6_C"/>
    <property type="match status" value="1"/>
</dbReference>
<name>A0A317V7Y3_9EURO</name>
<keyword evidence="11 14" id="KW-1133">Transmembrane helix</keyword>
<dbReference type="Gene3D" id="3.30.40.10">
    <property type="entry name" value="Zinc/RING finger domain, C3HC4 (zinc finger)"/>
    <property type="match status" value="1"/>
</dbReference>
<comment type="pathway">
    <text evidence="3">Protein modification; protein ubiquitination.</text>
</comment>
<feature type="transmembrane region" description="Helical" evidence="14">
    <location>
        <begin position="969"/>
        <end position="989"/>
    </location>
</feature>
<feature type="region of interest" description="Disordered" evidence="13">
    <location>
        <begin position="373"/>
        <end position="435"/>
    </location>
</feature>